<comment type="caution">
    <text evidence="2">The sequence shown here is derived from an EMBL/GenBank/DDBJ whole genome shotgun (WGS) entry which is preliminary data.</text>
</comment>
<protein>
    <submittedName>
        <fullName evidence="2">Uncharacterized protein</fullName>
    </submittedName>
</protein>
<name>A0AAV6VK29_9ARAC</name>
<evidence type="ECO:0000313" key="2">
    <source>
        <dbReference type="EMBL" id="KAG8196498.1"/>
    </source>
</evidence>
<sequence>MQKLLKTNLELAINKEKHKTIQFRNYKADITFFSFRSLAQVGSLHHVVSEKIWQLGSLQQQFDESATSWTAGMEGTDKDIEGSAEEPDWVPDENDQYEPDDGAEEPHEIHPIK</sequence>
<dbReference type="EMBL" id="JAFNEN010000069">
    <property type="protein sequence ID" value="KAG8196498.1"/>
    <property type="molecule type" value="Genomic_DNA"/>
</dbReference>
<gene>
    <name evidence="2" type="ORF">JTE90_012314</name>
</gene>
<accession>A0AAV6VK29</accession>
<dbReference type="AlphaFoldDB" id="A0AAV6VK29"/>
<evidence type="ECO:0000313" key="3">
    <source>
        <dbReference type="Proteomes" id="UP000827092"/>
    </source>
</evidence>
<reference evidence="2 3" key="1">
    <citation type="journal article" date="2022" name="Nat. Ecol. Evol.">
        <title>A masculinizing supergene underlies an exaggerated male reproductive morph in a spider.</title>
        <authorList>
            <person name="Hendrickx F."/>
            <person name="De Corte Z."/>
            <person name="Sonet G."/>
            <person name="Van Belleghem S.M."/>
            <person name="Kostlbacher S."/>
            <person name="Vangestel C."/>
        </authorList>
    </citation>
    <scope>NUCLEOTIDE SEQUENCE [LARGE SCALE GENOMIC DNA]</scope>
    <source>
        <strain evidence="2">W744_W776</strain>
    </source>
</reference>
<proteinExistence type="predicted"/>
<feature type="compositionally biased region" description="Basic and acidic residues" evidence="1">
    <location>
        <begin position="104"/>
        <end position="113"/>
    </location>
</feature>
<keyword evidence="3" id="KW-1185">Reference proteome</keyword>
<feature type="region of interest" description="Disordered" evidence="1">
    <location>
        <begin position="66"/>
        <end position="113"/>
    </location>
</feature>
<dbReference type="Proteomes" id="UP000827092">
    <property type="component" value="Unassembled WGS sequence"/>
</dbReference>
<feature type="compositionally biased region" description="Acidic residues" evidence="1">
    <location>
        <begin position="82"/>
        <end position="103"/>
    </location>
</feature>
<organism evidence="2 3">
    <name type="scientific">Oedothorax gibbosus</name>
    <dbReference type="NCBI Taxonomy" id="931172"/>
    <lineage>
        <taxon>Eukaryota</taxon>
        <taxon>Metazoa</taxon>
        <taxon>Ecdysozoa</taxon>
        <taxon>Arthropoda</taxon>
        <taxon>Chelicerata</taxon>
        <taxon>Arachnida</taxon>
        <taxon>Araneae</taxon>
        <taxon>Araneomorphae</taxon>
        <taxon>Entelegynae</taxon>
        <taxon>Araneoidea</taxon>
        <taxon>Linyphiidae</taxon>
        <taxon>Erigoninae</taxon>
        <taxon>Oedothorax</taxon>
    </lineage>
</organism>
<evidence type="ECO:0000256" key="1">
    <source>
        <dbReference type="SAM" id="MobiDB-lite"/>
    </source>
</evidence>